<keyword evidence="3" id="KW-0862">Zinc</keyword>
<dbReference type="InterPro" id="IPR011057">
    <property type="entry name" value="Mss4-like_sf"/>
</dbReference>
<reference evidence="6 7" key="1">
    <citation type="submission" date="2017-08" db="EMBL/GenBank/DDBJ databases">
        <title>Multipartite genome sequences of Sinorhizobium species nodulating soybeans.</title>
        <authorList>
            <person name="Tian C.F."/>
        </authorList>
    </citation>
    <scope>NUCLEOTIDE SEQUENCE [LARGE SCALE GENOMIC DNA]</scope>
    <source>
        <strain evidence="6 7">CCBAU 05684</strain>
    </source>
</reference>
<accession>A0A249PBV8</accession>
<name>A0A249PBV8_9HYPH</name>
<evidence type="ECO:0000256" key="3">
    <source>
        <dbReference type="ARBA" id="ARBA00022833"/>
    </source>
</evidence>
<evidence type="ECO:0000256" key="4">
    <source>
        <dbReference type="ARBA" id="ARBA00023239"/>
    </source>
</evidence>
<sequence>MRDNHEGGCLCGAVRFKTRGKLRELIFCHCSQCRRQTGLYYAATNVLDSDMELEGADQITWYRSSGEAQRGFCRHCGSALFWKAEGLDYTSILAGAFENATELEPGYHIFCADKGDYYEINDDLPRFAAGRD</sequence>
<dbReference type="Gene3D" id="3.90.1590.10">
    <property type="entry name" value="glutathione-dependent formaldehyde- activating enzyme (gfa)"/>
    <property type="match status" value="1"/>
</dbReference>
<evidence type="ECO:0000256" key="2">
    <source>
        <dbReference type="ARBA" id="ARBA00022723"/>
    </source>
</evidence>
<evidence type="ECO:0000259" key="5">
    <source>
        <dbReference type="PROSITE" id="PS51891"/>
    </source>
</evidence>
<dbReference type="AlphaFoldDB" id="A0A249PBV8"/>
<dbReference type="RefSeq" id="WP_034857506.1">
    <property type="nucleotide sequence ID" value="NZ_AJQT01000089.1"/>
</dbReference>
<dbReference type="KEGG" id="esj:SJ05684_c17550"/>
<keyword evidence="4" id="KW-0456">Lyase</keyword>
<dbReference type="PROSITE" id="PS51891">
    <property type="entry name" value="CENP_V_GFA"/>
    <property type="match status" value="1"/>
</dbReference>
<dbReference type="SUPFAM" id="SSF51316">
    <property type="entry name" value="Mss4-like"/>
    <property type="match status" value="1"/>
</dbReference>
<dbReference type="Proteomes" id="UP000217211">
    <property type="component" value="Chromosome"/>
</dbReference>
<organism evidence="6 7">
    <name type="scientific">Sinorhizobium sojae CCBAU 05684</name>
    <dbReference type="NCBI Taxonomy" id="716928"/>
    <lineage>
        <taxon>Bacteria</taxon>
        <taxon>Pseudomonadati</taxon>
        <taxon>Pseudomonadota</taxon>
        <taxon>Alphaproteobacteria</taxon>
        <taxon>Hyphomicrobiales</taxon>
        <taxon>Rhizobiaceae</taxon>
        <taxon>Sinorhizobium/Ensifer group</taxon>
        <taxon>Sinorhizobium</taxon>
    </lineage>
</organism>
<dbReference type="GO" id="GO:0016846">
    <property type="term" value="F:carbon-sulfur lyase activity"/>
    <property type="evidence" value="ECO:0007669"/>
    <property type="project" value="InterPro"/>
</dbReference>
<dbReference type="Pfam" id="PF04828">
    <property type="entry name" value="GFA"/>
    <property type="match status" value="1"/>
</dbReference>
<keyword evidence="7" id="KW-1185">Reference proteome</keyword>
<dbReference type="EMBL" id="CP023067">
    <property type="protein sequence ID" value="ASY63197.1"/>
    <property type="molecule type" value="Genomic_DNA"/>
</dbReference>
<dbReference type="PANTHER" id="PTHR33337">
    <property type="entry name" value="GFA DOMAIN-CONTAINING PROTEIN"/>
    <property type="match status" value="1"/>
</dbReference>
<protein>
    <submittedName>
        <fullName evidence="6">Gfa-like protein</fullName>
    </submittedName>
</protein>
<proteinExistence type="inferred from homology"/>
<feature type="domain" description="CENP-V/GFA" evidence="5">
    <location>
        <begin position="5"/>
        <end position="119"/>
    </location>
</feature>
<dbReference type="STRING" id="716928.GCA_000261485_04198"/>
<dbReference type="eggNOG" id="COG3791">
    <property type="taxonomic scope" value="Bacteria"/>
</dbReference>
<keyword evidence="2" id="KW-0479">Metal-binding</keyword>
<comment type="similarity">
    <text evidence="1">Belongs to the Gfa family.</text>
</comment>
<dbReference type="GO" id="GO:0046872">
    <property type="term" value="F:metal ion binding"/>
    <property type="evidence" value="ECO:0007669"/>
    <property type="project" value="UniProtKB-KW"/>
</dbReference>
<dbReference type="PANTHER" id="PTHR33337:SF40">
    <property type="entry name" value="CENP-V_GFA DOMAIN-CONTAINING PROTEIN-RELATED"/>
    <property type="match status" value="1"/>
</dbReference>
<evidence type="ECO:0000256" key="1">
    <source>
        <dbReference type="ARBA" id="ARBA00005495"/>
    </source>
</evidence>
<gene>
    <name evidence="6" type="ORF">SJ05684_c17550</name>
</gene>
<evidence type="ECO:0000313" key="7">
    <source>
        <dbReference type="Proteomes" id="UP000217211"/>
    </source>
</evidence>
<evidence type="ECO:0000313" key="6">
    <source>
        <dbReference type="EMBL" id="ASY63197.1"/>
    </source>
</evidence>
<dbReference type="InterPro" id="IPR006913">
    <property type="entry name" value="CENP-V/GFA"/>
</dbReference>
<dbReference type="OrthoDB" id="9807246at2"/>